<dbReference type="SUPFAM" id="SSF57440">
    <property type="entry name" value="Kringle-like"/>
    <property type="match status" value="12"/>
</dbReference>
<dbReference type="AlphaFoldDB" id="C3Y3G8"/>
<feature type="transmembrane region" description="Helical" evidence="7">
    <location>
        <begin position="1098"/>
        <end position="1121"/>
    </location>
</feature>
<feature type="compositionally biased region" description="Polar residues" evidence="6">
    <location>
        <begin position="400"/>
        <end position="411"/>
    </location>
</feature>
<feature type="disulfide bond" evidence="5">
    <location>
        <begin position="1052"/>
        <end position="1075"/>
    </location>
</feature>
<dbReference type="InterPro" id="IPR000001">
    <property type="entry name" value="Kringle"/>
</dbReference>
<feature type="disulfide bond" evidence="5">
    <location>
        <begin position="757"/>
        <end position="796"/>
    </location>
</feature>
<proteinExistence type="predicted"/>
<feature type="region of interest" description="Disordered" evidence="6">
    <location>
        <begin position="584"/>
        <end position="606"/>
    </location>
</feature>
<feature type="disulfide bond" evidence="5">
    <location>
        <begin position="201"/>
        <end position="278"/>
    </location>
</feature>
<dbReference type="FunFam" id="2.40.20.10:FF:000020">
    <property type="entry name" value="Uncharacterized protein"/>
    <property type="match status" value="6"/>
</dbReference>
<dbReference type="Pfam" id="PF00051">
    <property type="entry name" value="Kringle"/>
    <property type="match status" value="12"/>
</dbReference>
<dbReference type="InterPro" id="IPR013806">
    <property type="entry name" value="Kringle-like"/>
</dbReference>
<keyword evidence="1 5" id="KW-0420">Kringle</keyword>
<evidence type="ECO:0000256" key="6">
    <source>
        <dbReference type="SAM" id="MobiDB-lite"/>
    </source>
</evidence>
<evidence type="ECO:0000256" key="7">
    <source>
        <dbReference type="SAM" id="Phobius"/>
    </source>
</evidence>
<dbReference type="InterPro" id="IPR038178">
    <property type="entry name" value="Kringle_sf"/>
</dbReference>
<dbReference type="FunFam" id="2.40.20.10:FF:000025">
    <property type="entry name" value="Plasminogen"/>
    <property type="match status" value="3"/>
</dbReference>
<feature type="disulfide bond" evidence="5">
    <location>
        <begin position="141"/>
        <end position="180"/>
    </location>
</feature>
<feature type="domain" description="Kringle" evidence="9">
    <location>
        <begin position="558"/>
        <end position="636"/>
    </location>
</feature>
<evidence type="ECO:0000259" key="9">
    <source>
        <dbReference type="PROSITE" id="PS50070"/>
    </source>
</evidence>
<dbReference type="FunFam" id="2.40.20.10:FF:000004">
    <property type="entry name" value="Hepatocyte growth factor"/>
    <property type="match status" value="1"/>
</dbReference>
<keyword evidence="2 8" id="KW-0732">Signal</keyword>
<dbReference type="EMBL" id="GG666483">
    <property type="protein sequence ID" value="EEN65235.1"/>
    <property type="molecule type" value="Genomic_DNA"/>
</dbReference>
<dbReference type="InterPro" id="IPR018056">
    <property type="entry name" value="Kringle_CS"/>
</dbReference>
<evidence type="ECO:0000256" key="3">
    <source>
        <dbReference type="ARBA" id="ARBA00022737"/>
    </source>
</evidence>
<feature type="disulfide bond" evidence="5">
    <location>
        <begin position="319"/>
        <end position="358"/>
    </location>
</feature>
<feature type="disulfide bond" evidence="5">
    <location>
        <begin position="58"/>
        <end position="97"/>
    </location>
</feature>
<feature type="domain" description="Kringle" evidence="9">
    <location>
        <begin position="654"/>
        <end position="732"/>
    </location>
</feature>
<feature type="domain" description="Kringle" evidence="9">
    <location>
        <begin position="477"/>
        <end position="554"/>
    </location>
</feature>
<dbReference type="PANTHER" id="PTHR24261:SF7">
    <property type="entry name" value="KRINGLE DOMAIN-CONTAINING PROTEIN"/>
    <property type="match status" value="1"/>
</dbReference>
<evidence type="ECO:0000256" key="2">
    <source>
        <dbReference type="ARBA" id="ARBA00022729"/>
    </source>
</evidence>
<comment type="caution">
    <text evidence="5">Lacks conserved residue(s) required for the propagation of feature annotation.</text>
</comment>
<dbReference type="PANTHER" id="PTHR24261">
    <property type="entry name" value="PLASMINOGEN-RELATED"/>
    <property type="match status" value="1"/>
</dbReference>
<feature type="chain" id="PRO_5002933392" description="Kringle domain-containing protein" evidence="8">
    <location>
        <begin position="25"/>
        <end position="1177"/>
    </location>
</feature>
<dbReference type="InterPro" id="IPR050759">
    <property type="entry name" value="Serine_protease_kringle"/>
</dbReference>
<feature type="disulfide bond" evidence="5">
    <location>
        <begin position="879"/>
        <end position="902"/>
    </location>
</feature>
<feature type="disulfide bond" evidence="5">
    <location>
        <begin position="608"/>
        <end position="631"/>
    </location>
</feature>
<feature type="disulfide bond" evidence="5">
    <location>
        <begin position="347"/>
        <end position="370"/>
    </location>
</feature>
<feature type="domain" description="Kringle" evidence="9">
    <location>
        <begin position="119"/>
        <end position="197"/>
    </location>
</feature>
<feature type="disulfide bond" evidence="5">
    <location>
        <begin position="430"/>
        <end position="453"/>
    </location>
</feature>
<accession>C3Y3G8</accession>
<dbReference type="STRING" id="7739.C3Y3G8"/>
<sequence length="1177" mass="131859">MAPITSFLATLGLMAVTYVSMCEAQATQSFMVYPTSCVYGSGESYRGTQSTTESGLTCQAWDSQTPHEHSRNSTNYPNAGLEGNYCRNPDGEPRTWCYTTDPGVRWQYCSIPSCYGQDNCYTGNGQDYRGNAMVTASGRRCQRWDSQAPHPHGNTPASKPDAGLQNDYCRNPDGEGQPWCYTMDPGQRWEYCGLPVCANECYVPDGADYRGTVAVTSSGRRCQAWNSQSPHQHDRTPQNYPQAGLTNNYCRNPDDDTSPWCYTIDPNVRVEYCPLDLCTGWTGDYILSGDFTVQTTHCAIGAGASYRGTLSRTESGLTCQRWDSQTPQQHNYQPSRYPDAGLDENYCRNPDGEPRTWCFTTDPNVYWEYCNIPSCFDESECYNGNGESYRGSRNVTSSGRACQRWDSQTPHPHSRTPDNFPSAGLDENFCRNPDGEAEPWCYTQDPNTRWERCALNPCDDTAGGAILGPDGIVYSTNCAFGDGSTYRGTVSQTQSGIPCQRWDSQSPHQHNYPSTYPDAGLDWNFCRNPDGEPMTWCYTTDSNVRWQYCNVPSCFPNECYSGNGADYRGSVNITRSGVACQRWDSQTPHPHSRTPDNFPSAGLDENFCRNPDGEAEPWCYTQDPNTRWDVCVIESCDPSATPPPSAQYQLFPTDCYFGNGETYRGQQARTKSGISCQSWDSQTPHQHNIPDRYPNAGLENNYCRNPDQHDGGPWCYTANPNTRWEECDVPKCYDDCYLGNGRDYRGRMDVTSSGRICQRWDTQTPHAHSRTPENYPNSGLINNYCRNPDNDTRPWCYTIDPTSRVEYCPITTCVWTEDVIGLESKVYPKHCYFGDGATYRGTVSMTSAGLTCQRWDSQTPHPHDQTVRHPDAGLDGNYCRNPDGEPMPWCYTTDANVRWQYCTVPQCFVFFSNDVVNDCYNGDGTSYRGTVNITSSGRACQRWDSQTPHPHTRTPTTYPSAGLDENFCRNPDGEAEPWCYTKDPYVRWESCVISNCDVPGECYNDRGVSYRGKVNVTSSGRACQRWDSQTPHQHLSTTADTFPQAGLQDNYCRNPNNDVKPWCYTVDPLARIEFCVVPNCANYTGPQPQKGGSNTGGIVAGVIVAILVVVVAALGVAYYFLFWRKRMDDGKGLVQNESPVAGSVGFQDILARDDKTDPEGTNTFSNPNYDLTEQSSA</sequence>
<feature type="disulfide bond" evidence="5">
    <location>
        <begin position="676"/>
        <end position="715"/>
    </location>
</feature>
<dbReference type="PROSITE" id="PS00021">
    <property type="entry name" value="KRINGLE_1"/>
    <property type="match status" value="12"/>
</dbReference>
<feature type="region of interest" description="Disordered" evidence="6">
    <location>
        <begin position="144"/>
        <end position="163"/>
    </location>
</feature>
<keyword evidence="7" id="KW-0812">Transmembrane</keyword>
<feature type="disulfide bond" evidence="5">
    <location>
        <begin position="169"/>
        <end position="192"/>
    </location>
</feature>
<reference evidence="10" key="1">
    <citation type="journal article" date="2008" name="Nature">
        <title>The amphioxus genome and the evolution of the chordate karyotype.</title>
        <authorList>
            <consortium name="US DOE Joint Genome Institute (JGI-PGF)"/>
            <person name="Putnam N.H."/>
            <person name="Butts T."/>
            <person name="Ferrier D.E.K."/>
            <person name="Furlong R.F."/>
            <person name="Hellsten U."/>
            <person name="Kawashima T."/>
            <person name="Robinson-Rechavi M."/>
            <person name="Shoguchi E."/>
            <person name="Terry A."/>
            <person name="Yu J.-K."/>
            <person name="Benito-Gutierrez E.L."/>
            <person name="Dubchak I."/>
            <person name="Garcia-Fernandez J."/>
            <person name="Gibson-Brown J.J."/>
            <person name="Grigoriev I.V."/>
            <person name="Horton A.C."/>
            <person name="de Jong P.J."/>
            <person name="Jurka J."/>
            <person name="Kapitonov V.V."/>
            <person name="Kohara Y."/>
            <person name="Kuroki Y."/>
            <person name="Lindquist E."/>
            <person name="Lucas S."/>
            <person name="Osoegawa K."/>
            <person name="Pennacchio L.A."/>
            <person name="Salamov A.A."/>
            <person name="Satou Y."/>
            <person name="Sauka-Spengler T."/>
            <person name="Schmutz J."/>
            <person name="Shin-I T."/>
            <person name="Toyoda A."/>
            <person name="Bronner-Fraser M."/>
            <person name="Fujiyama A."/>
            <person name="Holland L.Z."/>
            <person name="Holland P.W.H."/>
            <person name="Satoh N."/>
            <person name="Rokhsar D.S."/>
        </authorList>
    </citation>
    <scope>NUCLEOTIDE SEQUENCE [LARGE SCALE GENOMIC DNA]</scope>
    <source>
        <strain evidence="10">S238N-H82</strain>
        <tissue evidence="10">Testes</tissue>
    </source>
</reference>
<feature type="domain" description="Kringle" evidence="9">
    <location>
        <begin position="380"/>
        <end position="458"/>
    </location>
</feature>
<feature type="domain" description="Kringle" evidence="9">
    <location>
        <begin position="1001"/>
        <end position="1080"/>
    </location>
</feature>
<feature type="disulfide bond" evidence="5">
    <location>
        <begin position="526"/>
        <end position="549"/>
    </location>
</feature>
<evidence type="ECO:0000256" key="4">
    <source>
        <dbReference type="ARBA" id="ARBA00023157"/>
    </source>
</evidence>
<feature type="disulfide bond" evidence="5">
    <location>
        <begin position="968"/>
        <end position="991"/>
    </location>
</feature>
<evidence type="ECO:0000256" key="8">
    <source>
        <dbReference type="SAM" id="SignalP"/>
    </source>
</evidence>
<feature type="compositionally biased region" description="Polar residues" evidence="6">
    <location>
        <begin position="1159"/>
        <end position="1177"/>
    </location>
</feature>
<feature type="disulfide bond" evidence="5">
    <location>
        <begin position="250"/>
        <end position="273"/>
    </location>
</feature>
<feature type="disulfide bond" evidence="5">
    <location>
        <begin position="940"/>
        <end position="979"/>
    </location>
</feature>
<dbReference type="SMART" id="SM00130">
    <property type="entry name" value="KR"/>
    <property type="match status" value="12"/>
</dbReference>
<feature type="signal peptide" evidence="8">
    <location>
        <begin position="1"/>
        <end position="24"/>
    </location>
</feature>
<evidence type="ECO:0000256" key="5">
    <source>
        <dbReference type="PROSITE-ProRule" id="PRU00121"/>
    </source>
</evidence>
<keyword evidence="4 5" id="KW-1015">Disulfide bond</keyword>
<organism>
    <name type="scientific">Branchiostoma floridae</name>
    <name type="common">Florida lancelet</name>
    <name type="synonym">Amphioxus</name>
    <dbReference type="NCBI Taxonomy" id="7739"/>
    <lineage>
        <taxon>Eukaryota</taxon>
        <taxon>Metazoa</taxon>
        <taxon>Chordata</taxon>
        <taxon>Cephalochordata</taxon>
        <taxon>Leptocardii</taxon>
        <taxon>Amphioxiformes</taxon>
        <taxon>Branchiostomatidae</taxon>
        <taxon>Branchiostoma</taxon>
    </lineage>
</organism>
<feature type="disulfide bond" evidence="5">
    <location>
        <begin position="120"/>
        <end position="197"/>
    </location>
</feature>
<keyword evidence="7" id="KW-1133">Transmembrane helix</keyword>
<evidence type="ECO:0000256" key="1">
    <source>
        <dbReference type="ARBA" id="ARBA00022572"/>
    </source>
</evidence>
<feature type="disulfide bond" evidence="5">
    <location>
        <begin position="298"/>
        <end position="375"/>
    </location>
</feature>
<feature type="domain" description="Kringle" evidence="9">
    <location>
        <begin position="918"/>
        <end position="996"/>
    </location>
</feature>
<feature type="disulfide bond" evidence="5">
    <location>
        <begin position="222"/>
        <end position="261"/>
    </location>
</feature>
<keyword evidence="3" id="KW-0677">Repeat</keyword>
<feature type="region of interest" description="Disordered" evidence="6">
    <location>
        <begin position="1152"/>
        <end position="1177"/>
    </location>
</feature>
<feature type="domain" description="Kringle" evidence="9">
    <location>
        <begin position="36"/>
        <end position="114"/>
    </location>
</feature>
<dbReference type="Gene3D" id="2.40.20.10">
    <property type="entry name" value="Plasminogen Kringle 4"/>
    <property type="match status" value="12"/>
</dbReference>
<dbReference type="InParanoid" id="C3Y3G8"/>
<feature type="disulfide bond" evidence="5">
    <location>
        <begin position="580"/>
        <end position="619"/>
    </location>
</feature>
<name>C3Y3G8_BRAFL</name>
<protein>
    <recommendedName>
        <fullName evidence="9">Kringle domain-containing protein</fullName>
    </recommendedName>
</protein>
<feature type="domain" description="Kringle" evidence="9">
    <location>
        <begin position="297"/>
        <end position="375"/>
    </location>
</feature>
<feature type="disulfide bond" evidence="5">
    <location>
        <begin position="655"/>
        <end position="732"/>
    </location>
</feature>
<feature type="region of interest" description="Disordered" evidence="6">
    <location>
        <begin position="400"/>
        <end position="424"/>
    </location>
</feature>
<feature type="disulfide bond" evidence="5">
    <location>
        <begin position="402"/>
        <end position="441"/>
    </location>
</feature>
<feature type="disulfide bond" evidence="5">
    <location>
        <begin position="785"/>
        <end position="808"/>
    </location>
</feature>
<feature type="disulfide bond" evidence="5">
    <location>
        <begin position="736"/>
        <end position="813"/>
    </location>
</feature>
<feature type="disulfide bond" evidence="5">
    <location>
        <begin position="86"/>
        <end position="109"/>
    </location>
</feature>
<feature type="disulfide bond" evidence="5">
    <location>
        <begin position="37"/>
        <end position="114"/>
    </location>
</feature>
<gene>
    <name evidence="10" type="ORF">BRAFLDRAFT_90679</name>
</gene>
<feature type="domain" description="Kringle" evidence="9">
    <location>
        <begin position="200"/>
        <end position="278"/>
    </location>
</feature>
<dbReference type="PROSITE" id="PS50070">
    <property type="entry name" value="KRINGLE_2"/>
    <property type="match status" value="12"/>
</dbReference>
<feature type="domain" description="Kringle" evidence="9">
    <location>
        <begin position="735"/>
        <end position="813"/>
    </location>
</feature>
<dbReference type="PRINTS" id="PR00018">
    <property type="entry name" value="KRINGLE"/>
</dbReference>
<feature type="disulfide bond" evidence="5">
    <location>
        <begin position="559"/>
        <end position="636"/>
    </location>
</feature>
<feature type="disulfide bond" evidence="5">
    <location>
        <begin position="381"/>
        <end position="458"/>
    </location>
</feature>
<dbReference type="CDD" id="cd00108">
    <property type="entry name" value="KR"/>
    <property type="match status" value="12"/>
</dbReference>
<dbReference type="eggNOG" id="ENOG502QVNP">
    <property type="taxonomic scope" value="Eukaryota"/>
</dbReference>
<evidence type="ECO:0000313" key="10">
    <source>
        <dbReference type="EMBL" id="EEN65235.1"/>
    </source>
</evidence>
<feature type="domain" description="Kringle" evidence="9">
    <location>
        <begin position="830"/>
        <end position="907"/>
    </location>
</feature>
<keyword evidence="7" id="KW-0472">Membrane</keyword>
<feature type="disulfide bond" evidence="5">
    <location>
        <begin position="919"/>
        <end position="996"/>
    </location>
</feature>